<dbReference type="InterPro" id="IPR004843">
    <property type="entry name" value="Calcineurin-like_PHP"/>
</dbReference>
<proteinExistence type="predicted"/>
<dbReference type="SUPFAM" id="SSF56300">
    <property type="entry name" value="Metallo-dependent phosphatases"/>
    <property type="match status" value="1"/>
</dbReference>
<organism evidence="2">
    <name type="scientific">uncultured Caudovirales phage</name>
    <dbReference type="NCBI Taxonomy" id="2100421"/>
    <lineage>
        <taxon>Viruses</taxon>
        <taxon>Duplodnaviria</taxon>
        <taxon>Heunggongvirae</taxon>
        <taxon>Uroviricota</taxon>
        <taxon>Caudoviricetes</taxon>
        <taxon>Peduoviridae</taxon>
        <taxon>Maltschvirus</taxon>
        <taxon>Maltschvirus maltsch</taxon>
    </lineage>
</organism>
<evidence type="ECO:0000313" key="2">
    <source>
        <dbReference type="EMBL" id="CAB4155490.1"/>
    </source>
</evidence>
<sequence length="244" mass="28159">MRKFIFATDLHGDRQNLSAVKILRDFTRDFKPDIRVFGGDLFDLRPLRRGVSAEEQCESMQDDWAAGMDFIHNWKPTHFLMGNHDDRLFELAESSLDGIKADYARKLCGEFTNQLRKLKCDWKPYHKRLGVFSFGRLNMLHGFHHGVNAAKQHATIYGSCLFGHIHAFDSHTFGAYAQRQTAYSSGGLLNVDQEYNKRHTSTLRHENGFLYGFLHKDGGFSVQEARQIGNEWHLPTNFRSYQVG</sequence>
<gene>
    <name evidence="2" type="ORF">UFOVP674_17</name>
</gene>
<reference evidence="2" key="1">
    <citation type="submission" date="2020-04" db="EMBL/GenBank/DDBJ databases">
        <authorList>
            <person name="Chiriac C."/>
            <person name="Salcher M."/>
            <person name="Ghai R."/>
            <person name="Kavagutti S V."/>
        </authorList>
    </citation>
    <scope>NUCLEOTIDE SEQUENCE</scope>
</reference>
<dbReference type="InterPro" id="IPR029052">
    <property type="entry name" value="Metallo-depent_PP-like"/>
</dbReference>
<name>A0A6J5N797_9CAUD</name>
<evidence type="ECO:0000259" key="1">
    <source>
        <dbReference type="Pfam" id="PF00149"/>
    </source>
</evidence>
<dbReference type="Pfam" id="PF00149">
    <property type="entry name" value="Metallophos"/>
    <property type="match status" value="1"/>
</dbReference>
<protein>
    <submittedName>
        <fullName evidence="2">Calcineurin-like phosphoesterase domain, ApaH type</fullName>
    </submittedName>
</protein>
<dbReference type="EMBL" id="LR796630">
    <property type="protein sequence ID" value="CAB4155490.1"/>
    <property type="molecule type" value="Genomic_DNA"/>
</dbReference>
<dbReference type="Gene3D" id="3.60.21.10">
    <property type="match status" value="1"/>
</dbReference>
<accession>A0A6J5N797</accession>
<feature type="domain" description="Calcineurin-like phosphoesterase" evidence="1">
    <location>
        <begin position="3"/>
        <end position="115"/>
    </location>
</feature>
<dbReference type="GO" id="GO:0016787">
    <property type="term" value="F:hydrolase activity"/>
    <property type="evidence" value="ECO:0007669"/>
    <property type="project" value="InterPro"/>
</dbReference>